<accession>A0A1L3NB10</accession>
<organism evidence="1 2">
    <name type="scientific">Clostridium sporogenes</name>
    <dbReference type="NCBI Taxonomy" id="1509"/>
    <lineage>
        <taxon>Bacteria</taxon>
        <taxon>Bacillati</taxon>
        <taxon>Bacillota</taxon>
        <taxon>Clostridia</taxon>
        <taxon>Eubacteriales</taxon>
        <taxon>Clostridiaceae</taxon>
        <taxon>Clostridium</taxon>
    </lineage>
</organism>
<protein>
    <recommendedName>
        <fullName evidence="3">Helix-turn-helix domain-containing protein</fullName>
    </recommendedName>
</protein>
<evidence type="ECO:0000313" key="2">
    <source>
        <dbReference type="Proteomes" id="UP000182204"/>
    </source>
</evidence>
<sequence length="86" mass="10245">MPKVIKKQKKIVDLMTNYTITPNFDITNLRLSDGAYRCYMLLQHLAYANKTEVYLSIKYIAVSLERSYRSVNRYMKESFSIFRVHI</sequence>
<dbReference type="AlphaFoldDB" id="A0A1L3NB10"/>
<name>A0A1L3NB10_CLOSG</name>
<evidence type="ECO:0008006" key="3">
    <source>
        <dbReference type="Google" id="ProtNLM"/>
    </source>
</evidence>
<dbReference type="Proteomes" id="UP000182204">
    <property type="component" value="Chromosome"/>
</dbReference>
<proteinExistence type="predicted"/>
<evidence type="ECO:0000313" key="1">
    <source>
        <dbReference type="EMBL" id="APH13307.1"/>
    </source>
</evidence>
<dbReference type="EMBL" id="CP013243">
    <property type="protein sequence ID" value="APH13307.1"/>
    <property type="molecule type" value="Genomic_DNA"/>
</dbReference>
<reference evidence="1 2" key="1">
    <citation type="submission" date="2015-11" db="EMBL/GenBank/DDBJ databases">
        <authorList>
            <person name="Hill K.K."/>
            <person name="Shirey T.B."/>
            <person name="Raphael B."/>
            <person name="Daligault H.E."/>
            <person name="Davenport K.W."/>
            <person name="Bruce D.C."/>
            <person name="Foley B.T."/>
            <person name="Johnson S.L."/>
        </authorList>
    </citation>
    <scope>NUCLEOTIDE SEQUENCE [LARGE SCALE GENOMIC DNA]</scope>
    <source>
        <strain evidence="1 2">CDC_1632</strain>
    </source>
</reference>
<dbReference type="RefSeq" id="WP_236906933.1">
    <property type="nucleotide sequence ID" value="NZ_CP013243.1"/>
</dbReference>
<gene>
    <name evidence="1" type="ORF">NPD5_155</name>
</gene>